<dbReference type="Gene3D" id="3.40.50.720">
    <property type="entry name" value="NAD(P)-binding Rossmann-like Domain"/>
    <property type="match status" value="1"/>
</dbReference>
<dbReference type="InterPro" id="IPR008927">
    <property type="entry name" value="6-PGluconate_DH-like_C_sf"/>
</dbReference>
<evidence type="ECO:0000313" key="4">
    <source>
        <dbReference type="Proteomes" id="UP000092666"/>
    </source>
</evidence>
<dbReference type="InterPro" id="IPR051402">
    <property type="entry name" value="KPR-Related"/>
</dbReference>
<dbReference type="SUPFAM" id="SSF48179">
    <property type="entry name" value="6-phosphogluconate dehydrogenase C-terminal domain-like"/>
    <property type="match status" value="1"/>
</dbReference>
<gene>
    <name evidence="3" type="ORF">I316_04410</name>
</gene>
<keyword evidence="4" id="KW-1185">Reference proteome</keyword>
<dbReference type="InterPro" id="IPR013752">
    <property type="entry name" value="KPA_reductase"/>
</dbReference>
<dbReference type="Pfam" id="PF02558">
    <property type="entry name" value="ApbA"/>
    <property type="match status" value="1"/>
</dbReference>
<dbReference type="PANTHER" id="PTHR21708:SF43">
    <property type="entry name" value="KETOPANTOATE REDUCTASE C-TERMINAL DOMAIN-CONTAINING PROTEIN"/>
    <property type="match status" value="1"/>
</dbReference>
<evidence type="ECO:0000313" key="3">
    <source>
        <dbReference type="EMBL" id="OCF34063.1"/>
    </source>
</evidence>
<dbReference type="AlphaFoldDB" id="A0A1B9GSS4"/>
<evidence type="ECO:0000259" key="1">
    <source>
        <dbReference type="Pfam" id="PF02558"/>
    </source>
</evidence>
<dbReference type="InterPro" id="IPR013328">
    <property type="entry name" value="6PGD_dom2"/>
</dbReference>
<organism evidence="3 4">
    <name type="scientific">Kwoniella heveanensis BCC8398</name>
    <dbReference type="NCBI Taxonomy" id="1296120"/>
    <lineage>
        <taxon>Eukaryota</taxon>
        <taxon>Fungi</taxon>
        <taxon>Dikarya</taxon>
        <taxon>Basidiomycota</taxon>
        <taxon>Agaricomycotina</taxon>
        <taxon>Tremellomycetes</taxon>
        <taxon>Tremellales</taxon>
        <taxon>Cryptococcaceae</taxon>
        <taxon>Kwoniella</taxon>
    </lineage>
</organism>
<reference evidence="3 4" key="1">
    <citation type="submission" date="2013-07" db="EMBL/GenBank/DDBJ databases">
        <title>The Genome Sequence of Cryptococcus heveanensis BCC8398.</title>
        <authorList>
            <consortium name="The Broad Institute Genome Sequencing Platform"/>
            <person name="Cuomo C."/>
            <person name="Litvintseva A."/>
            <person name="Chen Y."/>
            <person name="Heitman J."/>
            <person name="Sun S."/>
            <person name="Springer D."/>
            <person name="Dromer F."/>
            <person name="Young S.K."/>
            <person name="Zeng Q."/>
            <person name="Gargeya S."/>
            <person name="Fitzgerald M."/>
            <person name="Abouelleil A."/>
            <person name="Alvarado L."/>
            <person name="Berlin A.M."/>
            <person name="Chapman S.B."/>
            <person name="Dewar J."/>
            <person name="Goldberg J."/>
            <person name="Griggs A."/>
            <person name="Gujja S."/>
            <person name="Hansen M."/>
            <person name="Howarth C."/>
            <person name="Imamovic A."/>
            <person name="Larimer J."/>
            <person name="McCowan C."/>
            <person name="Murphy C."/>
            <person name="Pearson M."/>
            <person name="Priest M."/>
            <person name="Roberts A."/>
            <person name="Saif S."/>
            <person name="Shea T."/>
            <person name="Sykes S."/>
            <person name="Wortman J."/>
            <person name="Nusbaum C."/>
            <person name="Birren B."/>
        </authorList>
    </citation>
    <scope>NUCLEOTIDE SEQUENCE [LARGE SCALE GENOMIC DNA]</scope>
    <source>
        <strain evidence="3 4">BCC8398</strain>
    </source>
</reference>
<proteinExistence type="predicted"/>
<dbReference type="OrthoDB" id="3609at2759"/>
<dbReference type="GO" id="GO:0005737">
    <property type="term" value="C:cytoplasm"/>
    <property type="evidence" value="ECO:0007669"/>
    <property type="project" value="TreeGrafter"/>
</dbReference>
<dbReference type="InterPro" id="IPR013332">
    <property type="entry name" value="KPR_N"/>
</dbReference>
<evidence type="ECO:0008006" key="5">
    <source>
        <dbReference type="Google" id="ProtNLM"/>
    </source>
</evidence>
<reference evidence="4" key="2">
    <citation type="submission" date="2013-12" db="EMBL/GenBank/DDBJ databases">
        <title>Evolution of pathogenesis and genome organization in the Tremellales.</title>
        <authorList>
            <person name="Cuomo C."/>
            <person name="Litvintseva A."/>
            <person name="Heitman J."/>
            <person name="Chen Y."/>
            <person name="Sun S."/>
            <person name="Springer D."/>
            <person name="Dromer F."/>
            <person name="Young S."/>
            <person name="Zeng Q."/>
            <person name="Chapman S."/>
            <person name="Gujja S."/>
            <person name="Saif S."/>
            <person name="Birren B."/>
        </authorList>
    </citation>
    <scope>NUCLEOTIDE SEQUENCE [LARGE SCALE GENOMIC DNA]</scope>
    <source>
        <strain evidence="4">BCC8398</strain>
    </source>
</reference>
<name>A0A1B9GSS4_9TREE</name>
<dbReference type="Gene3D" id="1.10.1040.10">
    <property type="entry name" value="N-(1-d-carboxylethyl)-l-norvaline Dehydrogenase, domain 2"/>
    <property type="match status" value="1"/>
</dbReference>
<dbReference type="Pfam" id="PF08546">
    <property type="entry name" value="ApbA_C"/>
    <property type="match status" value="1"/>
</dbReference>
<accession>A0A1B9GSS4</accession>
<sequence>MTNLPAQTPNGNRNGEASPAQPIDILLVGLGSIGSVYAYLLERSGRARVTAVARSNYELYTTTGVTLHTDRFGIIERWKPYRVFRSQNEALADGTHYALGLVCTKCVPDVLPNTELLADSIASGQIGAWNLVQNGLGIEEDLYQAVKEQGTPVLSSPAWIGIVSEGDVVRWRGKDTLVTGIYPPLPAKSPRDALTRVFTKREKESLALWTDLLSAGEGYVHTTDHIDSVRYSKNVWNCAWASVQGLVRHTALSFSYLDPAEAQMVKAFFREIVDVGFEGGLLYEGMVQYPAGDLMGSREDVVDRAWDILTSTARERGIGHKYSLLLDVELGRPFEVEVITGSVLRLAQANGMSTPRLELVYALLKTLQGEIVRQRSGQGMKEVVKPGMV</sequence>
<protein>
    <recommendedName>
        <fullName evidence="5">2-dehydropantoate 2-reductase</fullName>
    </recommendedName>
</protein>
<evidence type="ECO:0000259" key="2">
    <source>
        <dbReference type="Pfam" id="PF08546"/>
    </source>
</evidence>
<dbReference type="PANTHER" id="PTHR21708">
    <property type="entry name" value="PROBABLE 2-DEHYDROPANTOATE 2-REDUCTASE"/>
    <property type="match status" value="1"/>
</dbReference>
<feature type="domain" description="Ketopantoate reductase C-terminal" evidence="2">
    <location>
        <begin position="226"/>
        <end position="368"/>
    </location>
</feature>
<dbReference type="Proteomes" id="UP000092666">
    <property type="component" value="Unassembled WGS sequence"/>
</dbReference>
<feature type="domain" description="Ketopantoate reductase N-terminal" evidence="1">
    <location>
        <begin position="25"/>
        <end position="182"/>
    </location>
</feature>
<dbReference type="STRING" id="1296120.A0A1B9GSS4"/>
<dbReference type="EMBL" id="KI669502">
    <property type="protein sequence ID" value="OCF34063.1"/>
    <property type="molecule type" value="Genomic_DNA"/>
</dbReference>